<evidence type="ECO:0000313" key="4">
    <source>
        <dbReference type="Proteomes" id="UP001597506"/>
    </source>
</evidence>
<dbReference type="Proteomes" id="UP001597506">
    <property type="component" value="Unassembled WGS sequence"/>
</dbReference>
<keyword evidence="1" id="KW-0812">Transmembrane</keyword>
<keyword evidence="4" id="KW-1185">Reference proteome</keyword>
<organism evidence="3 4">
    <name type="scientific">Bacillus seohaeanensis</name>
    <dbReference type="NCBI Taxonomy" id="284580"/>
    <lineage>
        <taxon>Bacteria</taxon>
        <taxon>Bacillati</taxon>
        <taxon>Bacillota</taxon>
        <taxon>Bacilli</taxon>
        <taxon>Bacillales</taxon>
        <taxon>Bacillaceae</taxon>
        <taxon>Bacillus</taxon>
    </lineage>
</organism>
<sequence length="504" mass="58014">MISVITLVVLLEVFIVVLFIKYKQGKIDENPFITILQKEWTILFYAFFRWKKKWRYPENVSVFSYYKKSNYFWMFLALMHEQVIEMIVFHIYLKEEDPTFANIMSALHIYSIFYIMGDYNLVRNSPILVKRNNIQMKIGARRELNFHINDIDYIQKASIKYNSSGGIIHEKGVFHATAFPRVLTRVFGMSDELTYEILFKSPVLAKGYFGTKKEITKALLYIDQPDEFVELLQHKINTHQEELPEEEVNKEKIVKKPLINWKLYYVILFINLLGALAMAPYAIARENFHEEMGLSKLAFTGVFTLQTLVETGVLLFLALWMAKKVNLKAPLIESLFHPQTSIHHYKKNIGSSIMYGLLTGCAILLISYFISKPLNIDNSSINEPSWWLGVLGSFGAATTEETIFRLFLVTFFIWLFSKIRKKEVTAFSIWVAITFSALLFGVLHYGIAASTFDMTVGLFASMLLINGIGGIVFGAIFVFVGLEYAMIAHFTADIVIHVIAPLFI</sequence>
<keyword evidence="1" id="KW-1133">Transmembrane helix</keyword>
<dbReference type="GO" id="GO:0016853">
    <property type="term" value="F:isomerase activity"/>
    <property type="evidence" value="ECO:0007669"/>
    <property type="project" value="UniProtKB-KW"/>
</dbReference>
<keyword evidence="1" id="KW-0472">Membrane</keyword>
<feature type="transmembrane region" description="Helical" evidence="1">
    <location>
        <begin position="427"/>
        <end position="447"/>
    </location>
</feature>
<dbReference type="EC" id="3.4.-.-" evidence="3"/>
<reference evidence="4" key="1">
    <citation type="journal article" date="2019" name="Int. J. Syst. Evol. Microbiol.">
        <title>The Global Catalogue of Microorganisms (GCM) 10K type strain sequencing project: providing services to taxonomists for standard genome sequencing and annotation.</title>
        <authorList>
            <consortium name="The Broad Institute Genomics Platform"/>
            <consortium name="The Broad Institute Genome Sequencing Center for Infectious Disease"/>
            <person name="Wu L."/>
            <person name="Ma J."/>
        </authorList>
    </citation>
    <scope>NUCLEOTIDE SEQUENCE [LARGE SCALE GENOMIC DNA]</scope>
    <source>
        <strain evidence="4">KCTC 3913</strain>
    </source>
</reference>
<evidence type="ECO:0000256" key="1">
    <source>
        <dbReference type="SAM" id="Phobius"/>
    </source>
</evidence>
<feature type="transmembrane region" description="Helical" evidence="1">
    <location>
        <begin position="99"/>
        <end position="122"/>
    </location>
</feature>
<keyword evidence="3" id="KW-0413">Isomerase</keyword>
<dbReference type="EMBL" id="JBHUMF010000015">
    <property type="protein sequence ID" value="MFD2680394.1"/>
    <property type="molecule type" value="Genomic_DNA"/>
</dbReference>
<feature type="domain" description="CAAX prenyl protease 2/Lysostaphin resistance protein A-like" evidence="2">
    <location>
        <begin position="385"/>
        <end position="494"/>
    </location>
</feature>
<feature type="transmembrane region" description="Helical" evidence="1">
    <location>
        <begin position="353"/>
        <end position="370"/>
    </location>
</feature>
<evidence type="ECO:0000313" key="3">
    <source>
        <dbReference type="EMBL" id="MFD2680394.1"/>
    </source>
</evidence>
<protein>
    <submittedName>
        <fullName evidence="3">CPBP family intramembrane glutamic endopeptidase</fullName>
        <ecNumber evidence="3">3.4.-.-</ecNumber>
    </submittedName>
</protein>
<gene>
    <name evidence="3" type="ORF">ACFSUL_06465</name>
</gene>
<feature type="transmembrane region" description="Helical" evidence="1">
    <location>
        <begin position="459"/>
        <end position="482"/>
    </location>
</feature>
<feature type="transmembrane region" description="Helical" evidence="1">
    <location>
        <begin position="71"/>
        <end position="93"/>
    </location>
</feature>
<feature type="transmembrane region" description="Helical" evidence="1">
    <location>
        <begin position="303"/>
        <end position="322"/>
    </location>
</feature>
<comment type="caution">
    <text evidence="3">The sequence shown here is derived from an EMBL/GenBank/DDBJ whole genome shotgun (WGS) entry which is preliminary data.</text>
</comment>
<dbReference type="InterPro" id="IPR003675">
    <property type="entry name" value="Rce1/LyrA-like_dom"/>
</dbReference>
<evidence type="ECO:0000259" key="2">
    <source>
        <dbReference type="Pfam" id="PF02517"/>
    </source>
</evidence>
<accession>A0ABW5RQV3</accession>
<dbReference type="Pfam" id="PF02517">
    <property type="entry name" value="Rce1-like"/>
    <property type="match status" value="1"/>
</dbReference>
<feature type="transmembrane region" description="Helical" evidence="1">
    <location>
        <begin position="263"/>
        <end position="283"/>
    </location>
</feature>
<feature type="transmembrane region" description="Helical" evidence="1">
    <location>
        <begin position="7"/>
        <end position="25"/>
    </location>
</feature>
<proteinExistence type="predicted"/>
<feature type="transmembrane region" description="Helical" evidence="1">
    <location>
        <begin position="390"/>
        <end position="415"/>
    </location>
</feature>
<keyword evidence="3" id="KW-0378">Hydrolase</keyword>
<name>A0ABW5RQV3_9BACI</name>
<dbReference type="GO" id="GO:0016787">
    <property type="term" value="F:hydrolase activity"/>
    <property type="evidence" value="ECO:0007669"/>
    <property type="project" value="UniProtKB-KW"/>
</dbReference>